<sequence length="155" mass="17260">MKNHSLDAPSVKILAALQQNSRLSTAELAEAVGLSATPCWRRQKELEDNGYITRYAALVDRRKVGLMVCCLAHVSLNRHSAGVVEAFESAMQARAEVVECYETTGNSDYTIKVIVPDMEAYQNFLHEVMFKLQGVSQINTNVALREVKYQTALPL</sequence>
<dbReference type="PROSITE" id="PS50956">
    <property type="entry name" value="HTH_ASNC_2"/>
    <property type="match status" value="1"/>
</dbReference>
<dbReference type="Gene3D" id="3.30.70.920">
    <property type="match status" value="1"/>
</dbReference>
<dbReference type="CDD" id="cd00090">
    <property type="entry name" value="HTH_ARSR"/>
    <property type="match status" value="1"/>
</dbReference>
<organism evidence="5 6">
    <name type="scientific">Pseudoduganella armeniaca</name>
    <dbReference type="NCBI Taxonomy" id="2072590"/>
    <lineage>
        <taxon>Bacteria</taxon>
        <taxon>Pseudomonadati</taxon>
        <taxon>Pseudomonadota</taxon>
        <taxon>Betaproteobacteria</taxon>
        <taxon>Burkholderiales</taxon>
        <taxon>Oxalobacteraceae</taxon>
        <taxon>Telluria group</taxon>
        <taxon>Pseudoduganella</taxon>
    </lineage>
</organism>
<dbReference type="EMBL" id="CP028324">
    <property type="protein sequence ID" value="AVR96457.1"/>
    <property type="molecule type" value="Genomic_DNA"/>
</dbReference>
<evidence type="ECO:0000256" key="2">
    <source>
        <dbReference type="ARBA" id="ARBA00023125"/>
    </source>
</evidence>
<keyword evidence="6" id="KW-1185">Reference proteome</keyword>
<proteinExistence type="predicted"/>
<dbReference type="AlphaFoldDB" id="A0A2R4C9Z1"/>
<name>A0A2R4C9Z1_9BURK</name>
<dbReference type="InterPro" id="IPR000485">
    <property type="entry name" value="AsnC-type_HTH_dom"/>
</dbReference>
<dbReference type="OrthoDB" id="8526125at2"/>
<dbReference type="Proteomes" id="UP000240505">
    <property type="component" value="Chromosome"/>
</dbReference>
<dbReference type="PANTHER" id="PTHR30154:SF34">
    <property type="entry name" value="TRANSCRIPTIONAL REGULATOR AZLB"/>
    <property type="match status" value="1"/>
</dbReference>
<dbReference type="InterPro" id="IPR011008">
    <property type="entry name" value="Dimeric_a/b-barrel"/>
</dbReference>
<dbReference type="InterPro" id="IPR011991">
    <property type="entry name" value="ArsR-like_HTH"/>
</dbReference>
<dbReference type="RefSeq" id="WP_107141805.1">
    <property type="nucleotide sequence ID" value="NZ_CP028324.1"/>
</dbReference>
<dbReference type="InterPro" id="IPR019887">
    <property type="entry name" value="Tscrpt_reg_AsnC/Lrp_C"/>
</dbReference>
<dbReference type="GO" id="GO:0005829">
    <property type="term" value="C:cytosol"/>
    <property type="evidence" value="ECO:0007669"/>
    <property type="project" value="TreeGrafter"/>
</dbReference>
<dbReference type="GO" id="GO:0043565">
    <property type="term" value="F:sequence-specific DNA binding"/>
    <property type="evidence" value="ECO:0007669"/>
    <property type="project" value="InterPro"/>
</dbReference>
<dbReference type="Pfam" id="PF13412">
    <property type="entry name" value="HTH_24"/>
    <property type="match status" value="1"/>
</dbReference>
<dbReference type="KEGG" id="masz:C9I28_12675"/>
<dbReference type="InterPro" id="IPR036390">
    <property type="entry name" value="WH_DNA-bd_sf"/>
</dbReference>
<dbReference type="InterPro" id="IPR036388">
    <property type="entry name" value="WH-like_DNA-bd_sf"/>
</dbReference>
<dbReference type="PANTHER" id="PTHR30154">
    <property type="entry name" value="LEUCINE-RESPONSIVE REGULATORY PROTEIN"/>
    <property type="match status" value="1"/>
</dbReference>
<dbReference type="PRINTS" id="PR00033">
    <property type="entry name" value="HTHASNC"/>
</dbReference>
<reference evidence="5 6" key="1">
    <citation type="submission" date="2018-03" db="EMBL/GenBank/DDBJ databases">
        <title>Massilia armeniaca sp. nov., isolated from desert soil.</title>
        <authorList>
            <person name="Huang H."/>
            <person name="Ren M."/>
        </authorList>
    </citation>
    <scope>NUCLEOTIDE SEQUENCE [LARGE SCALE GENOMIC DNA]</scope>
    <source>
        <strain evidence="5 6">ZMN-3</strain>
    </source>
</reference>
<dbReference type="Pfam" id="PF01037">
    <property type="entry name" value="AsnC_trans_reg"/>
    <property type="match status" value="1"/>
</dbReference>
<dbReference type="SMART" id="SM00344">
    <property type="entry name" value="HTH_ASNC"/>
    <property type="match status" value="1"/>
</dbReference>
<evidence type="ECO:0000313" key="6">
    <source>
        <dbReference type="Proteomes" id="UP000240505"/>
    </source>
</evidence>
<accession>A0A2R4C9Z1</accession>
<dbReference type="GO" id="GO:0006355">
    <property type="term" value="P:regulation of DNA-templated transcription"/>
    <property type="evidence" value="ECO:0007669"/>
    <property type="project" value="UniProtKB-ARBA"/>
</dbReference>
<dbReference type="InterPro" id="IPR019888">
    <property type="entry name" value="Tscrpt_reg_AsnC-like"/>
</dbReference>
<keyword evidence="1" id="KW-0805">Transcription regulation</keyword>
<protein>
    <submittedName>
        <fullName evidence="5">AsnC family transcriptional regulator</fullName>
    </submittedName>
</protein>
<evidence type="ECO:0000313" key="5">
    <source>
        <dbReference type="EMBL" id="AVR96457.1"/>
    </source>
</evidence>
<evidence type="ECO:0000256" key="3">
    <source>
        <dbReference type="ARBA" id="ARBA00023163"/>
    </source>
</evidence>
<dbReference type="GO" id="GO:0043200">
    <property type="term" value="P:response to amino acid"/>
    <property type="evidence" value="ECO:0007669"/>
    <property type="project" value="TreeGrafter"/>
</dbReference>
<dbReference type="SUPFAM" id="SSF54909">
    <property type="entry name" value="Dimeric alpha+beta barrel"/>
    <property type="match status" value="1"/>
</dbReference>
<evidence type="ECO:0000256" key="1">
    <source>
        <dbReference type="ARBA" id="ARBA00023015"/>
    </source>
</evidence>
<keyword evidence="3" id="KW-0804">Transcription</keyword>
<evidence type="ECO:0000259" key="4">
    <source>
        <dbReference type="PROSITE" id="PS50956"/>
    </source>
</evidence>
<keyword evidence="2" id="KW-0238">DNA-binding</keyword>
<dbReference type="Gene3D" id="1.10.10.10">
    <property type="entry name" value="Winged helix-like DNA-binding domain superfamily/Winged helix DNA-binding domain"/>
    <property type="match status" value="1"/>
</dbReference>
<gene>
    <name evidence="5" type="ORF">C9I28_12675</name>
</gene>
<feature type="domain" description="HTH asnC-type" evidence="4">
    <location>
        <begin position="6"/>
        <end position="67"/>
    </location>
</feature>
<dbReference type="SUPFAM" id="SSF46785">
    <property type="entry name" value="Winged helix' DNA-binding domain"/>
    <property type="match status" value="1"/>
</dbReference>